<dbReference type="EMBL" id="JAHWQX010000004">
    <property type="protein sequence ID" value="MBW3098798.1"/>
    <property type="molecule type" value="Genomic_DNA"/>
</dbReference>
<protein>
    <submittedName>
        <fullName evidence="3">Acyltransferase</fullName>
    </submittedName>
</protein>
<keyword evidence="3" id="KW-0808">Transferase</keyword>
<keyword evidence="1" id="KW-1133">Transmembrane helix</keyword>
<organism evidence="3 4">
    <name type="scientific">Pseudohoeflea coraliihabitans</name>
    <dbReference type="NCBI Taxonomy" id="2860393"/>
    <lineage>
        <taxon>Bacteria</taxon>
        <taxon>Pseudomonadati</taxon>
        <taxon>Pseudomonadota</taxon>
        <taxon>Alphaproteobacteria</taxon>
        <taxon>Hyphomicrobiales</taxon>
        <taxon>Rhizobiaceae</taxon>
        <taxon>Pseudohoeflea</taxon>
    </lineage>
</organism>
<feature type="transmembrane region" description="Helical" evidence="1">
    <location>
        <begin position="313"/>
        <end position="333"/>
    </location>
</feature>
<proteinExistence type="predicted"/>
<dbReference type="InterPro" id="IPR002656">
    <property type="entry name" value="Acyl_transf_3_dom"/>
</dbReference>
<dbReference type="Pfam" id="PF01757">
    <property type="entry name" value="Acyl_transf_3"/>
    <property type="match status" value="1"/>
</dbReference>
<dbReference type="PANTHER" id="PTHR23028">
    <property type="entry name" value="ACETYLTRANSFERASE"/>
    <property type="match status" value="1"/>
</dbReference>
<name>A0ABS6WS57_9HYPH</name>
<feature type="transmembrane region" description="Helical" evidence="1">
    <location>
        <begin position="223"/>
        <end position="240"/>
    </location>
</feature>
<feature type="transmembrane region" description="Helical" evidence="1">
    <location>
        <begin position="169"/>
        <end position="187"/>
    </location>
</feature>
<feature type="transmembrane region" description="Helical" evidence="1">
    <location>
        <begin position="283"/>
        <end position="301"/>
    </location>
</feature>
<comment type="caution">
    <text evidence="3">The sequence shown here is derived from an EMBL/GenBank/DDBJ whole genome shotgun (WGS) entry which is preliminary data.</text>
</comment>
<feature type="transmembrane region" description="Helical" evidence="1">
    <location>
        <begin position="252"/>
        <end position="271"/>
    </location>
</feature>
<keyword evidence="1" id="KW-0812">Transmembrane</keyword>
<keyword evidence="4" id="KW-1185">Reference proteome</keyword>
<keyword evidence="3" id="KW-0012">Acyltransferase</keyword>
<feature type="domain" description="Acyltransferase 3" evidence="2">
    <location>
        <begin position="14"/>
        <end position="326"/>
    </location>
</feature>
<dbReference type="PANTHER" id="PTHR23028:SF131">
    <property type="entry name" value="BLR2367 PROTEIN"/>
    <property type="match status" value="1"/>
</dbReference>
<reference evidence="3" key="1">
    <citation type="submission" date="2021-07" db="EMBL/GenBank/DDBJ databases">
        <title>Pseudohoeflea marina sp. nov. a polyhydroxyalcanoate-producing bacterium.</title>
        <authorList>
            <person name="Zheng W."/>
            <person name="Yu S."/>
            <person name="Huang Y."/>
        </authorList>
    </citation>
    <scope>NUCLEOTIDE SEQUENCE</scope>
    <source>
        <strain evidence="3">DP4N28-3</strain>
    </source>
</reference>
<feature type="transmembrane region" description="Helical" evidence="1">
    <location>
        <begin position="92"/>
        <end position="111"/>
    </location>
</feature>
<dbReference type="InterPro" id="IPR050879">
    <property type="entry name" value="Acyltransferase_3"/>
</dbReference>
<accession>A0ABS6WS57</accession>
<feature type="transmembrane region" description="Helical" evidence="1">
    <location>
        <begin position="140"/>
        <end position="162"/>
    </location>
</feature>
<feature type="transmembrane region" description="Helical" evidence="1">
    <location>
        <begin position="52"/>
        <end position="71"/>
    </location>
</feature>
<evidence type="ECO:0000313" key="4">
    <source>
        <dbReference type="Proteomes" id="UP001430804"/>
    </source>
</evidence>
<feature type="transmembrane region" description="Helical" evidence="1">
    <location>
        <begin position="21"/>
        <end position="40"/>
    </location>
</feature>
<evidence type="ECO:0000313" key="3">
    <source>
        <dbReference type="EMBL" id="MBW3098798.1"/>
    </source>
</evidence>
<keyword evidence="1" id="KW-0472">Membrane</keyword>
<evidence type="ECO:0000259" key="2">
    <source>
        <dbReference type="Pfam" id="PF01757"/>
    </source>
</evidence>
<dbReference type="GO" id="GO:0016746">
    <property type="term" value="F:acyltransferase activity"/>
    <property type="evidence" value="ECO:0007669"/>
    <property type="project" value="UniProtKB-KW"/>
</dbReference>
<gene>
    <name evidence="3" type="ORF">KY465_16055</name>
</gene>
<dbReference type="RefSeq" id="WP_219203109.1">
    <property type="nucleotide sequence ID" value="NZ_JAHWQX010000004.1"/>
</dbReference>
<evidence type="ECO:0000256" key="1">
    <source>
        <dbReference type="SAM" id="Phobius"/>
    </source>
</evidence>
<feature type="transmembrane region" description="Helical" evidence="1">
    <location>
        <begin position="193"/>
        <end position="211"/>
    </location>
</feature>
<sequence>MSPTKINPVEKRIDAIQYLRGFAALAVFLFHVSTLTVAAWGESAAGIDHVGAAGVDLFFVISGYVMAMIVARPVPQAPAEFAVRRVARVVPGYWVATLGVFAVALFLPHFLDNTTADIATLLHSLLFIPWPDHQGSLTPILLIGWTLNYEIFFYILVALTVWGGGDRRLLTTTGVLVALVLSGWLMQPQHPTLAFYTDPILLEFAFGILVYRCSALLQDGNGRMIATAIGLGAITFLLLLHERDAGDYRTFLWGVPCALILFAALRAVRFYSPSLVLLGDWSYSLYLTHLFVIAFYIRFVMPNTPAISLIWVYHYAAIATCSLCAAGIFHRYVEVPANRWLLKSFGYGARRPGPSPSEDGGTVAA</sequence>
<dbReference type="Proteomes" id="UP001430804">
    <property type="component" value="Unassembled WGS sequence"/>
</dbReference>